<dbReference type="STRING" id="314276.OS145_13129"/>
<dbReference type="InterPro" id="IPR001478">
    <property type="entry name" value="PDZ"/>
</dbReference>
<dbReference type="SUPFAM" id="SSF50156">
    <property type="entry name" value="PDZ domain-like"/>
    <property type="match status" value="2"/>
</dbReference>
<dbReference type="PROSITE" id="PS50106">
    <property type="entry name" value="PDZ"/>
    <property type="match status" value="1"/>
</dbReference>
<name>A0A348WN70_9GAMM</name>
<feature type="transmembrane region" description="Helical" evidence="11">
    <location>
        <begin position="375"/>
        <end position="395"/>
    </location>
</feature>
<evidence type="ECO:0000256" key="6">
    <source>
        <dbReference type="ARBA" id="ARBA00022801"/>
    </source>
</evidence>
<dbReference type="GO" id="GO:0046872">
    <property type="term" value="F:metal ion binding"/>
    <property type="evidence" value="ECO:0007669"/>
    <property type="project" value="UniProtKB-KW"/>
</dbReference>
<evidence type="ECO:0000256" key="9">
    <source>
        <dbReference type="ARBA" id="ARBA00023049"/>
    </source>
</evidence>
<dbReference type="GO" id="GO:0004222">
    <property type="term" value="F:metalloendopeptidase activity"/>
    <property type="evidence" value="ECO:0007669"/>
    <property type="project" value="InterPro"/>
</dbReference>
<dbReference type="SMART" id="SM00228">
    <property type="entry name" value="PDZ"/>
    <property type="match status" value="2"/>
</dbReference>
<dbReference type="Gene3D" id="2.30.42.10">
    <property type="match status" value="2"/>
</dbReference>
<feature type="transmembrane region" description="Helical" evidence="11">
    <location>
        <begin position="425"/>
        <end position="443"/>
    </location>
</feature>
<dbReference type="GO" id="GO:0006508">
    <property type="term" value="P:proteolysis"/>
    <property type="evidence" value="ECO:0007669"/>
    <property type="project" value="UniProtKB-KW"/>
</dbReference>
<dbReference type="EC" id="3.4.24.-" evidence="11"/>
<dbReference type="InterPro" id="IPR004387">
    <property type="entry name" value="Pept_M50_Zn"/>
</dbReference>
<dbReference type="NCBIfam" id="NF008046">
    <property type="entry name" value="PRK10779.1"/>
    <property type="match status" value="1"/>
</dbReference>
<evidence type="ECO:0000313" key="14">
    <source>
        <dbReference type="Proteomes" id="UP000262878"/>
    </source>
</evidence>
<dbReference type="PANTHER" id="PTHR42837">
    <property type="entry name" value="REGULATOR OF SIGMA-E PROTEASE RSEP"/>
    <property type="match status" value="1"/>
</dbReference>
<comment type="similarity">
    <text evidence="3 11">Belongs to the peptidase M50B family.</text>
</comment>
<evidence type="ECO:0000259" key="12">
    <source>
        <dbReference type="PROSITE" id="PS50106"/>
    </source>
</evidence>
<dbReference type="GO" id="GO:0016020">
    <property type="term" value="C:membrane"/>
    <property type="evidence" value="ECO:0007669"/>
    <property type="project" value="UniProtKB-SubCell"/>
</dbReference>
<keyword evidence="5 11" id="KW-0812">Transmembrane</keyword>
<dbReference type="Pfam" id="PF17820">
    <property type="entry name" value="PDZ_6"/>
    <property type="match status" value="1"/>
</dbReference>
<gene>
    <name evidence="13" type="ORF">DCR58_04250</name>
</gene>
<dbReference type="InterPro" id="IPR036034">
    <property type="entry name" value="PDZ_sf"/>
</dbReference>
<feature type="transmembrane region" description="Helical" evidence="11">
    <location>
        <begin position="6"/>
        <end position="29"/>
    </location>
</feature>
<evidence type="ECO:0000256" key="11">
    <source>
        <dbReference type="RuleBase" id="RU362031"/>
    </source>
</evidence>
<keyword evidence="7 11" id="KW-0862">Zinc</keyword>
<keyword evidence="8 11" id="KW-1133">Transmembrane helix</keyword>
<keyword evidence="10 11" id="KW-0472">Membrane</keyword>
<evidence type="ECO:0000256" key="7">
    <source>
        <dbReference type="ARBA" id="ARBA00022833"/>
    </source>
</evidence>
<evidence type="ECO:0000256" key="1">
    <source>
        <dbReference type="ARBA" id="ARBA00001947"/>
    </source>
</evidence>
<dbReference type="Pfam" id="PF02163">
    <property type="entry name" value="Peptidase_M50"/>
    <property type="match status" value="1"/>
</dbReference>
<feature type="domain" description="PDZ" evidence="12">
    <location>
        <begin position="210"/>
        <end position="255"/>
    </location>
</feature>
<keyword evidence="6 11" id="KW-0378">Hydrolase</keyword>
<protein>
    <recommendedName>
        <fullName evidence="11">Zinc metalloprotease</fullName>
        <ecNumber evidence="11">3.4.24.-</ecNumber>
    </recommendedName>
</protein>
<dbReference type="RefSeq" id="WP_006955313.1">
    <property type="nucleotide sequence ID" value="NZ_DAIRLQ010000004.1"/>
</dbReference>
<dbReference type="InterPro" id="IPR041489">
    <property type="entry name" value="PDZ_6"/>
</dbReference>
<dbReference type="AlphaFoldDB" id="A0A348WN70"/>
<dbReference type="CDD" id="cd23081">
    <property type="entry name" value="cpPDZ_EcRseP-like"/>
    <property type="match status" value="1"/>
</dbReference>
<proteinExistence type="inferred from homology"/>
<keyword evidence="9 11" id="KW-0482">Metalloprotease</keyword>
<feature type="transmembrane region" description="Helical" evidence="11">
    <location>
        <begin position="98"/>
        <end position="120"/>
    </location>
</feature>
<comment type="cofactor">
    <cofactor evidence="1 11">
        <name>Zn(2+)</name>
        <dbReference type="ChEBI" id="CHEBI:29105"/>
    </cofactor>
</comment>
<evidence type="ECO:0000256" key="5">
    <source>
        <dbReference type="ARBA" id="ARBA00022692"/>
    </source>
</evidence>
<evidence type="ECO:0000256" key="10">
    <source>
        <dbReference type="ARBA" id="ARBA00023136"/>
    </source>
</evidence>
<accession>A0A348WN70</accession>
<comment type="subcellular location">
    <subcellularLocation>
        <location evidence="2">Membrane</location>
        <topology evidence="2">Multi-pass membrane protein</topology>
    </subcellularLocation>
</comment>
<keyword evidence="11" id="KW-0479">Metal-binding</keyword>
<dbReference type="EMBL" id="DMUP01000094">
    <property type="protein sequence ID" value="HAR55982.1"/>
    <property type="molecule type" value="Genomic_DNA"/>
</dbReference>
<evidence type="ECO:0000256" key="2">
    <source>
        <dbReference type="ARBA" id="ARBA00004141"/>
    </source>
</evidence>
<sequence length="451" mass="48682">MLDWLWYAGSFVVTLGILVAFHEFGHFWVARRCGVKVLTYSVGFGKAIWSRVARDGTRYQVGIIPLGGYVRMLDERVDEVSEQDKHVSFNAQSVYKRFAIVAAGPIANFILAVAVLWLMFGIGVPTVKPIIGDVAPGSIAAQADFVEGSEIVKVDNVEAYDWQQVQLGLMSAIGNDELSITVSSPDGTIQKKTLNISQWQFDPETETTFGSLGIQVYRPNVSTTLAQVVDDSPAQQAGLEAGDKVTELNGQPLESWQQLTGTIAESAGVALTLTIERQGAEQKITVIPGERERGSDVIGYLGIAPEVGELPEGYVFNHQYGIVGGLMKGAEQTWELMVVSVKMIGKLITGDVSVKNLAGPLSIAEGAGVSASSGFVYFLSFLALLSVNLGIINLVPLPMLDGGHLAFFVAEWVRGKPVSEKVQDICYRIGGALVFALMIIAISNDIMRFAF</sequence>
<dbReference type="PANTHER" id="PTHR42837:SF2">
    <property type="entry name" value="MEMBRANE METALLOPROTEASE ARASP2, CHLOROPLASTIC-RELATED"/>
    <property type="match status" value="1"/>
</dbReference>
<dbReference type="Proteomes" id="UP000262878">
    <property type="component" value="Unassembled WGS sequence"/>
</dbReference>
<keyword evidence="4 13" id="KW-0645">Protease</keyword>
<organism evidence="13 14">
    <name type="scientific">Idiomarina baltica</name>
    <dbReference type="NCBI Taxonomy" id="190892"/>
    <lineage>
        <taxon>Bacteria</taxon>
        <taxon>Pseudomonadati</taxon>
        <taxon>Pseudomonadota</taxon>
        <taxon>Gammaproteobacteria</taxon>
        <taxon>Alteromonadales</taxon>
        <taxon>Idiomarinaceae</taxon>
        <taxon>Idiomarina</taxon>
    </lineage>
</organism>
<dbReference type="NCBIfam" id="TIGR00054">
    <property type="entry name" value="RIP metalloprotease RseP"/>
    <property type="match status" value="1"/>
</dbReference>
<dbReference type="CDD" id="cd06163">
    <property type="entry name" value="S2P-M50_PDZ_RseP-like"/>
    <property type="match status" value="2"/>
</dbReference>
<comment type="caution">
    <text evidence="13">The sequence shown here is derived from an EMBL/GenBank/DDBJ whole genome shotgun (WGS) entry which is preliminary data.</text>
</comment>
<evidence type="ECO:0000256" key="3">
    <source>
        <dbReference type="ARBA" id="ARBA00007931"/>
    </source>
</evidence>
<dbReference type="InterPro" id="IPR008915">
    <property type="entry name" value="Peptidase_M50"/>
</dbReference>
<reference evidence="13 14" key="1">
    <citation type="journal article" date="2018" name="Nat. Biotechnol.">
        <title>A standardized bacterial taxonomy based on genome phylogeny substantially revises the tree of life.</title>
        <authorList>
            <person name="Parks D.H."/>
            <person name="Chuvochina M."/>
            <person name="Waite D.W."/>
            <person name="Rinke C."/>
            <person name="Skarshewski A."/>
            <person name="Chaumeil P.A."/>
            <person name="Hugenholtz P."/>
        </authorList>
    </citation>
    <scope>NUCLEOTIDE SEQUENCE [LARGE SCALE GENOMIC DNA]</scope>
    <source>
        <strain evidence="13">UBA9360</strain>
    </source>
</reference>
<evidence type="ECO:0000256" key="8">
    <source>
        <dbReference type="ARBA" id="ARBA00022989"/>
    </source>
</evidence>
<evidence type="ECO:0000313" key="13">
    <source>
        <dbReference type="EMBL" id="HAR55982.1"/>
    </source>
</evidence>
<evidence type="ECO:0000256" key="4">
    <source>
        <dbReference type="ARBA" id="ARBA00022670"/>
    </source>
</evidence>